<dbReference type="KEGG" id="clup:CLUP02_17932"/>
<evidence type="ECO:0000313" key="2">
    <source>
        <dbReference type="EMBL" id="UQC76419.1"/>
    </source>
</evidence>
<feature type="region of interest" description="Disordered" evidence="1">
    <location>
        <begin position="18"/>
        <end position="47"/>
    </location>
</feature>
<evidence type="ECO:0000256" key="1">
    <source>
        <dbReference type="SAM" id="MobiDB-lite"/>
    </source>
</evidence>
<proteinExistence type="predicted"/>
<dbReference type="EMBL" id="CP019472">
    <property type="protein sequence ID" value="UQC76419.1"/>
    <property type="molecule type" value="Genomic_DNA"/>
</dbReference>
<organism evidence="2 3">
    <name type="scientific">Colletotrichum lupini</name>
    <dbReference type="NCBI Taxonomy" id="145971"/>
    <lineage>
        <taxon>Eukaryota</taxon>
        <taxon>Fungi</taxon>
        <taxon>Dikarya</taxon>
        <taxon>Ascomycota</taxon>
        <taxon>Pezizomycotina</taxon>
        <taxon>Sordariomycetes</taxon>
        <taxon>Hypocreomycetidae</taxon>
        <taxon>Glomerellales</taxon>
        <taxon>Glomerellaceae</taxon>
        <taxon>Colletotrichum</taxon>
        <taxon>Colletotrichum acutatum species complex</taxon>
    </lineage>
</organism>
<feature type="compositionally biased region" description="Basic and acidic residues" evidence="1">
    <location>
        <begin position="34"/>
        <end position="43"/>
    </location>
</feature>
<sequence>MADELTVHSGYHVKEGEMSKREDCWSTRGKATRHGTEERKSEDLSNPEDGFGMEALSIFHSVEVWLCLILYTALRTLSARVQLPINRRKVPISCFRSGSRCPDFTFRGGMSGTTMISRAVEPYFPPFMSRINDLQPGNPHHAVELANAGAHTQVFANSTDTAPILRTLEAWND</sequence>
<accession>A0A9Q8WAR9</accession>
<dbReference type="AlphaFoldDB" id="A0A9Q8WAR9"/>
<name>A0A9Q8WAR9_9PEZI</name>
<dbReference type="GeneID" id="73351846"/>
<dbReference type="Proteomes" id="UP000830671">
    <property type="component" value="Chromosome 10"/>
</dbReference>
<gene>
    <name evidence="2" type="ORF">CLUP02_17932</name>
</gene>
<keyword evidence="3" id="KW-1185">Reference proteome</keyword>
<protein>
    <submittedName>
        <fullName evidence="2">Uncharacterized protein</fullName>
    </submittedName>
</protein>
<dbReference type="RefSeq" id="XP_049138060.1">
    <property type="nucleotide sequence ID" value="XM_049296836.1"/>
</dbReference>
<reference evidence="2" key="1">
    <citation type="journal article" date="2021" name="Mol. Plant Microbe Interact.">
        <title>Complete Genome Sequence of the Plant-Pathogenic Fungus Colletotrichum lupini.</title>
        <authorList>
            <person name="Baroncelli R."/>
            <person name="Pensec F."/>
            <person name="Da Lio D."/>
            <person name="Boufleur T."/>
            <person name="Vicente I."/>
            <person name="Sarrocco S."/>
            <person name="Picot A."/>
            <person name="Baraldi E."/>
            <person name="Sukno S."/>
            <person name="Thon M."/>
            <person name="Le Floch G."/>
        </authorList>
    </citation>
    <scope>NUCLEOTIDE SEQUENCE</scope>
    <source>
        <strain evidence="2">IMI 504893</strain>
    </source>
</reference>
<evidence type="ECO:0000313" key="3">
    <source>
        <dbReference type="Proteomes" id="UP000830671"/>
    </source>
</evidence>